<evidence type="ECO:0000259" key="3">
    <source>
        <dbReference type="PROSITE" id="PS51035"/>
    </source>
</evidence>
<dbReference type="InterPro" id="IPR039773">
    <property type="entry name" value="BAG_chaperone_regulator"/>
</dbReference>
<proteinExistence type="evidence at transcript level"/>
<evidence type="ECO:0000313" key="4">
    <source>
        <dbReference type="EMBL" id="JAI17158.1"/>
    </source>
</evidence>
<evidence type="ECO:0000256" key="1">
    <source>
        <dbReference type="ARBA" id="ARBA00023186"/>
    </source>
</evidence>
<dbReference type="EMBL" id="GDAI01000445">
    <property type="protein sequence ID" value="JAI17158.1"/>
    <property type="molecule type" value="mRNA"/>
</dbReference>
<accession>A0A0K8TSQ3</accession>
<organism evidence="4">
    <name type="scientific">Tabanus bromius</name>
    <name type="common">Band-eyed brown horse fly</name>
    <dbReference type="NCBI Taxonomy" id="304241"/>
    <lineage>
        <taxon>Eukaryota</taxon>
        <taxon>Metazoa</taxon>
        <taxon>Ecdysozoa</taxon>
        <taxon>Arthropoda</taxon>
        <taxon>Hexapoda</taxon>
        <taxon>Insecta</taxon>
        <taxon>Pterygota</taxon>
        <taxon>Neoptera</taxon>
        <taxon>Endopterygota</taxon>
        <taxon>Diptera</taxon>
        <taxon>Brachycera</taxon>
        <taxon>Tabanomorpha</taxon>
        <taxon>Tabanoidea</taxon>
        <taxon>Tabanidae</taxon>
        <taxon>Tabanus</taxon>
    </lineage>
</organism>
<feature type="region of interest" description="Disordered" evidence="2">
    <location>
        <begin position="185"/>
        <end position="250"/>
    </location>
</feature>
<feature type="compositionally biased region" description="Polar residues" evidence="2">
    <location>
        <begin position="199"/>
        <end position="219"/>
    </location>
</feature>
<keyword evidence="1" id="KW-0143">Chaperone</keyword>
<feature type="non-terminal residue" evidence="4">
    <location>
        <position position="1"/>
    </location>
</feature>
<dbReference type="PANTHER" id="PTHR12329:SF5">
    <property type="entry name" value="STARVIN, ISOFORM E"/>
    <property type="match status" value="1"/>
</dbReference>
<dbReference type="GO" id="GO:0005829">
    <property type="term" value="C:cytosol"/>
    <property type="evidence" value="ECO:0007669"/>
    <property type="project" value="TreeGrafter"/>
</dbReference>
<dbReference type="SUPFAM" id="SSF63491">
    <property type="entry name" value="BAG domain"/>
    <property type="match status" value="1"/>
</dbReference>
<feature type="compositionally biased region" description="Basic and acidic residues" evidence="2">
    <location>
        <begin position="220"/>
        <end position="229"/>
    </location>
</feature>
<dbReference type="AlphaFoldDB" id="A0A0K8TSQ3"/>
<evidence type="ECO:0000256" key="2">
    <source>
        <dbReference type="SAM" id="MobiDB-lite"/>
    </source>
</evidence>
<sequence>QPNVRHIPIFVEGRDEPLINNIQSNLNSTSRPAPVINDLPKTESIFSRVKDIPVRKVKMGNSSSANIPRAVSPGRTIPINVIHTKSQKDDERNAQQHYQPPAPVDPIEKIQKIQQEVLQLMDRVEKYPGGSRSDKEYLYLDEMLTQNLLKLDTIDTDGKENIKLARKEAIKCINKCISVLEAKTDSGNKQENKNEEPKSPQSELQDNETNNSQPQINSTETEKIPESHNDSNQNPTSSAEQQQLNTQNVS</sequence>
<dbReference type="Pfam" id="PF02179">
    <property type="entry name" value="BAG"/>
    <property type="match status" value="1"/>
</dbReference>
<dbReference type="GO" id="GO:0000774">
    <property type="term" value="F:adenyl-nucleotide exchange factor activity"/>
    <property type="evidence" value="ECO:0007669"/>
    <property type="project" value="TreeGrafter"/>
</dbReference>
<dbReference type="GO" id="GO:0050821">
    <property type="term" value="P:protein stabilization"/>
    <property type="evidence" value="ECO:0007669"/>
    <property type="project" value="TreeGrafter"/>
</dbReference>
<protein>
    <submittedName>
        <fullName evidence="4">Putative bag family molecular chaperone regulator 5</fullName>
    </submittedName>
</protein>
<dbReference type="GO" id="GO:0016020">
    <property type="term" value="C:membrane"/>
    <property type="evidence" value="ECO:0007669"/>
    <property type="project" value="TreeGrafter"/>
</dbReference>
<dbReference type="SMART" id="SM00264">
    <property type="entry name" value="BAG"/>
    <property type="match status" value="1"/>
</dbReference>
<dbReference type="Gene3D" id="1.20.58.120">
    <property type="entry name" value="BAG domain"/>
    <property type="match status" value="1"/>
</dbReference>
<dbReference type="PANTHER" id="PTHR12329">
    <property type="entry name" value="BCL2-ASSOCIATED ATHANOGENE"/>
    <property type="match status" value="1"/>
</dbReference>
<feature type="domain" description="BAG" evidence="3">
    <location>
        <begin position="106"/>
        <end position="184"/>
    </location>
</feature>
<feature type="compositionally biased region" description="Polar residues" evidence="2">
    <location>
        <begin position="230"/>
        <end position="250"/>
    </location>
</feature>
<reference evidence="4" key="1">
    <citation type="journal article" date="2015" name="Insect Biochem. Mol. Biol.">
        <title>An insight into the sialome of the horse fly, Tabanus bromius.</title>
        <authorList>
            <person name="Ribeiro J.M."/>
            <person name="Kazimirova M."/>
            <person name="Takac P."/>
            <person name="Andersen J.F."/>
            <person name="Francischetti I.M."/>
        </authorList>
    </citation>
    <scope>NUCLEOTIDE SEQUENCE</scope>
</reference>
<feature type="compositionally biased region" description="Basic and acidic residues" evidence="2">
    <location>
        <begin position="185"/>
        <end position="198"/>
    </location>
</feature>
<dbReference type="InterPro" id="IPR036533">
    <property type="entry name" value="BAG_dom_sf"/>
</dbReference>
<dbReference type="InterPro" id="IPR003103">
    <property type="entry name" value="BAG_domain"/>
</dbReference>
<dbReference type="GO" id="GO:0005634">
    <property type="term" value="C:nucleus"/>
    <property type="evidence" value="ECO:0007669"/>
    <property type="project" value="TreeGrafter"/>
</dbReference>
<dbReference type="GO" id="GO:0051087">
    <property type="term" value="F:protein-folding chaperone binding"/>
    <property type="evidence" value="ECO:0007669"/>
    <property type="project" value="InterPro"/>
</dbReference>
<dbReference type="PROSITE" id="PS51035">
    <property type="entry name" value="BAG"/>
    <property type="match status" value="1"/>
</dbReference>
<name>A0A0K8TSQ3_TABBR</name>